<keyword evidence="4" id="KW-0411">Iron-sulfur</keyword>
<dbReference type="InterPro" id="IPR013785">
    <property type="entry name" value="Aldolase_TIM"/>
</dbReference>
<gene>
    <name evidence="6" type="ORF">GCM10009727_19620</name>
</gene>
<dbReference type="CDD" id="cd01335">
    <property type="entry name" value="Radical_SAM"/>
    <property type="match status" value="1"/>
</dbReference>
<dbReference type="EMBL" id="BAAAMR010000012">
    <property type="protein sequence ID" value="GAA2128759.1"/>
    <property type="molecule type" value="Genomic_DNA"/>
</dbReference>
<evidence type="ECO:0000313" key="6">
    <source>
        <dbReference type="EMBL" id="GAA2128759.1"/>
    </source>
</evidence>
<name>A0ABN2YKT5_9ACTN</name>
<dbReference type="InterPro" id="IPR023867">
    <property type="entry name" value="Sulphatase_maturase_rSAM"/>
</dbReference>
<reference evidence="6 7" key="1">
    <citation type="journal article" date="2019" name="Int. J. Syst. Evol. Microbiol.">
        <title>The Global Catalogue of Microorganisms (GCM) 10K type strain sequencing project: providing services to taxonomists for standard genome sequencing and annotation.</title>
        <authorList>
            <consortium name="The Broad Institute Genomics Platform"/>
            <consortium name="The Broad Institute Genome Sequencing Center for Infectious Disease"/>
            <person name="Wu L."/>
            <person name="Ma J."/>
        </authorList>
    </citation>
    <scope>NUCLEOTIDE SEQUENCE [LARGE SCALE GENOMIC DNA]</scope>
    <source>
        <strain evidence="6 7">JCM 13850</strain>
    </source>
</reference>
<dbReference type="SUPFAM" id="SSF102114">
    <property type="entry name" value="Radical SAM enzymes"/>
    <property type="match status" value="1"/>
</dbReference>
<accession>A0ABN2YKT5</accession>
<dbReference type="PANTHER" id="PTHR43273:SF8">
    <property type="entry name" value="RADICAL SAM DOMAIN PROTEIN"/>
    <property type="match status" value="1"/>
</dbReference>
<organism evidence="6 7">
    <name type="scientific">Actinomadura napierensis</name>
    <dbReference type="NCBI Taxonomy" id="267854"/>
    <lineage>
        <taxon>Bacteria</taxon>
        <taxon>Bacillati</taxon>
        <taxon>Actinomycetota</taxon>
        <taxon>Actinomycetes</taxon>
        <taxon>Streptosporangiales</taxon>
        <taxon>Thermomonosporaceae</taxon>
        <taxon>Actinomadura</taxon>
    </lineage>
</organism>
<dbReference type="NCBIfam" id="TIGR04269">
    <property type="entry name" value="SAM_SPASM_FxsB"/>
    <property type="match status" value="1"/>
</dbReference>
<evidence type="ECO:0000256" key="2">
    <source>
        <dbReference type="ARBA" id="ARBA00022723"/>
    </source>
</evidence>
<dbReference type="Gene3D" id="3.20.20.70">
    <property type="entry name" value="Aldolase class I"/>
    <property type="match status" value="1"/>
</dbReference>
<dbReference type="InterPro" id="IPR058240">
    <property type="entry name" value="rSAM_sf"/>
</dbReference>
<keyword evidence="2" id="KW-0479">Metal-binding</keyword>
<dbReference type="Pfam" id="PF04055">
    <property type="entry name" value="Radical_SAM"/>
    <property type="match status" value="1"/>
</dbReference>
<keyword evidence="7" id="KW-1185">Reference proteome</keyword>
<keyword evidence="1" id="KW-0949">S-adenosyl-L-methionine</keyword>
<dbReference type="InterPro" id="IPR007197">
    <property type="entry name" value="rSAM"/>
</dbReference>
<feature type="domain" description="Radical SAM core" evidence="5">
    <location>
        <begin position="16"/>
        <end position="143"/>
    </location>
</feature>
<sequence length="357" mass="38929">MYELSDQGWRAQPRRMSERTVDRVAERIAEHARRHALRELELVLHGGEPLLAGAGLIRRAVLGVRGAVGDGVTVTARVQTNGVLLDDAMLSLLGELDVRIGVSLDGGPQEHNRHRVRANGRGSHAEVTAGLWRLRDRRFRRLFSGLLCTIDLRNDPVATYEALIVHAPPVVDFLLPHGNWDDRPPGRGRGPDTPYADWLIAVFERWYSAPAVETRVRLFSEIIGLLLGGRSGTEAVGLSPVALAVVETDGSVEQVDSLKSAFAGAAGTALHVEKDSFDAALEHPGIRARQAGIASLSTECRACPIVRICGGGLYAHRFGKGNGFANPSVYCRDLERLIRHIDGVLQKDLSRLPKAIR</sequence>
<dbReference type="PANTHER" id="PTHR43273">
    <property type="entry name" value="ANAEROBIC SULFATASE-MATURATING ENZYME HOMOLOG ASLB-RELATED"/>
    <property type="match status" value="1"/>
</dbReference>
<comment type="caution">
    <text evidence="6">The sequence shown here is derived from an EMBL/GenBank/DDBJ whole genome shotgun (WGS) entry which is preliminary data.</text>
</comment>
<dbReference type="Proteomes" id="UP001501020">
    <property type="component" value="Unassembled WGS sequence"/>
</dbReference>
<protein>
    <recommendedName>
        <fullName evidence="5">Radical SAM core domain-containing protein</fullName>
    </recommendedName>
</protein>
<keyword evidence="3" id="KW-0408">Iron</keyword>
<dbReference type="InterPro" id="IPR026335">
    <property type="entry name" value="rSAM_SPASM_FxsB"/>
</dbReference>
<evidence type="ECO:0000313" key="7">
    <source>
        <dbReference type="Proteomes" id="UP001501020"/>
    </source>
</evidence>
<evidence type="ECO:0000256" key="1">
    <source>
        <dbReference type="ARBA" id="ARBA00022691"/>
    </source>
</evidence>
<evidence type="ECO:0000259" key="5">
    <source>
        <dbReference type="Pfam" id="PF04055"/>
    </source>
</evidence>
<evidence type="ECO:0000256" key="3">
    <source>
        <dbReference type="ARBA" id="ARBA00023004"/>
    </source>
</evidence>
<evidence type="ECO:0000256" key="4">
    <source>
        <dbReference type="ARBA" id="ARBA00023014"/>
    </source>
</evidence>
<proteinExistence type="predicted"/>